<organism evidence="3 4">
    <name type="scientific">Pedobacter helvus</name>
    <dbReference type="NCBI Taxonomy" id="2563444"/>
    <lineage>
        <taxon>Bacteria</taxon>
        <taxon>Pseudomonadati</taxon>
        <taxon>Bacteroidota</taxon>
        <taxon>Sphingobacteriia</taxon>
        <taxon>Sphingobacteriales</taxon>
        <taxon>Sphingobacteriaceae</taxon>
        <taxon>Pedobacter</taxon>
    </lineage>
</organism>
<dbReference type="PIRSF" id="PIRSF003230">
    <property type="entry name" value="YbgC"/>
    <property type="match status" value="1"/>
</dbReference>
<dbReference type="Gene3D" id="3.10.129.10">
    <property type="entry name" value="Hotdog Thioesterase"/>
    <property type="match status" value="1"/>
</dbReference>
<protein>
    <submittedName>
        <fullName evidence="3">Acyl-CoA thioesterase</fullName>
        <ecNumber evidence="3">3.1.2.-</ecNumber>
    </submittedName>
</protein>
<dbReference type="EMBL" id="SRMP02000001">
    <property type="protein sequence ID" value="MFN0289885.1"/>
    <property type="molecule type" value="Genomic_DNA"/>
</dbReference>
<dbReference type="CDD" id="cd00586">
    <property type="entry name" value="4HBT"/>
    <property type="match status" value="1"/>
</dbReference>
<dbReference type="InterPro" id="IPR050563">
    <property type="entry name" value="4-hydroxybenzoyl-CoA_TE"/>
</dbReference>
<dbReference type="Proteomes" id="UP001517367">
    <property type="component" value="Unassembled WGS sequence"/>
</dbReference>
<dbReference type="InterPro" id="IPR029069">
    <property type="entry name" value="HotDog_dom_sf"/>
</dbReference>
<dbReference type="RefSeq" id="WP_246073387.1">
    <property type="nucleotide sequence ID" value="NZ_SRMP02000001.1"/>
</dbReference>
<keyword evidence="2 3" id="KW-0378">Hydrolase</keyword>
<keyword evidence="4" id="KW-1185">Reference proteome</keyword>
<evidence type="ECO:0000313" key="3">
    <source>
        <dbReference type="EMBL" id="MFN0289885.1"/>
    </source>
</evidence>
<gene>
    <name evidence="3" type="ORF">E5L68_000695</name>
</gene>
<reference evidence="3 4" key="1">
    <citation type="submission" date="2024-12" db="EMBL/GenBank/DDBJ databases">
        <authorList>
            <person name="Hu S."/>
        </authorList>
    </citation>
    <scope>NUCLEOTIDE SEQUENCE [LARGE SCALE GENOMIC DNA]</scope>
    <source>
        <strain evidence="3 4">P-25</strain>
    </source>
</reference>
<dbReference type="PANTHER" id="PTHR31793">
    <property type="entry name" value="4-HYDROXYBENZOYL-COA THIOESTERASE FAMILY MEMBER"/>
    <property type="match status" value="1"/>
</dbReference>
<sequence length="162" mass="19111">MMILKTFWRNKPQYTDNKSVLELKTDSFKYRTDLEIRFTDVDVMGHINSAVYFTYMEIGRTKYWKQAIQWNWNKTGVVIGKAENTYVNPIHLGDQISIYVRTSRIGHTSFDLEYIIVKQKNGKEMVCCKGKTSCVVVDYETKRPVPIPERERNKIIAFEQLQ</sequence>
<evidence type="ECO:0000256" key="2">
    <source>
        <dbReference type="ARBA" id="ARBA00022801"/>
    </source>
</evidence>
<dbReference type="GO" id="GO:0016787">
    <property type="term" value="F:hydrolase activity"/>
    <property type="evidence" value="ECO:0007669"/>
    <property type="project" value="UniProtKB-KW"/>
</dbReference>
<dbReference type="SUPFAM" id="SSF54637">
    <property type="entry name" value="Thioesterase/thiol ester dehydrase-isomerase"/>
    <property type="match status" value="1"/>
</dbReference>
<dbReference type="Pfam" id="PF13279">
    <property type="entry name" value="4HBT_2"/>
    <property type="match status" value="1"/>
</dbReference>
<dbReference type="EC" id="3.1.2.-" evidence="3"/>
<comment type="similarity">
    <text evidence="1">Belongs to the 4-hydroxybenzoyl-CoA thioesterase family.</text>
</comment>
<accession>A0ABW9JD65</accession>
<comment type="caution">
    <text evidence="3">The sequence shown here is derived from an EMBL/GenBank/DDBJ whole genome shotgun (WGS) entry which is preliminary data.</text>
</comment>
<dbReference type="InterPro" id="IPR006684">
    <property type="entry name" value="YbgC/YbaW"/>
</dbReference>
<evidence type="ECO:0000313" key="4">
    <source>
        <dbReference type="Proteomes" id="UP001517367"/>
    </source>
</evidence>
<name>A0ABW9JD65_9SPHI</name>
<proteinExistence type="inferred from homology"/>
<evidence type="ECO:0000256" key="1">
    <source>
        <dbReference type="ARBA" id="ARBA00005953"/>
    </source>
</evidence>
<dbReference type="PANTHER" id="PTHR31793:SF27">
    <property type="entry name" value="NOVEL THIOESTERASE SUPERFAMILY DOMAIN AND SAPOSIN A-TYPE DOMAIN CONTAINING PROTEIN (0610012H03RIK)"/>
    <property type="match status" value="1"/>
</dbReference>